<dbReference type="InterPro" id="IPR050466">
    <property type="entry name" value="Carboxylest/Gibb_receptor"/>
</dbReference>
<accession>A0A5A7Q260</accession>
<dbReference type="OrthoDB" id="408631at2759"/>
<sequence>MANKKNTKSQPANLPFITRLKLFILKLPKPFTIPLENLKTRAPTKKLINGTLVTTSDIKIDPSRNLWFRLFIPSSNYCSENPLPLIVYFHGGGFRSFGPDNIVFHDLCSQLASKIPAVVLSVNYRLAPEHKFPAPYEDALRVLKFVDKHNRDVLPEIADLSKCFLMGDSAGGNIAHHATIRALKNGDSFEKLRIEGVIGLQPFFGGEERTDSELRLTRAPIIDVKITDECWKIFLPDGANRNHSAAHVFGGPGSDELKDVLFPRSLVFVGGYDPLRDWGRRYAEGLRSCGTQVELIDYENAFHGFYCFPELPEYASLLEEVVNFIRKQESLD</sequence>
<comment type="caution">
    <text evidence="3">The sequence shown here is derived from an EMBL/GenBank/DDBJ whole genome shotgun (WGS) entry which is preliminary data.</text>
</comment>
<organism evidence="3 4">
    <name type="scientific">Striga asiatica</name>
    <name type="common">Asiatic witchweed</name>
    <name type="synonym">Buchnera asiatica</name>
    <dbReference type="NCBI Taxonomy" id="4170"/>
    <lineage>
        <taxon>Eukaryota</taxon>
        <taxon>Viridiplantae</taxon>
        <taxon>Streptophyta</taxon>
        <taxon>Embryophyta</taxon>
        <taxon>Tracheophyta</taxon>
        <taxon>Spermatophyta</taxon>
        <taxon>Magnoliopsida</taxon>
        <taxon>eudicotyledons</taxon>
        <taxon>Gunneridae</taxon>
        <taxon>Pentapetalae</taxon>
        <taxon>asterids</taxon>
        <taxon>lamiids</taxon>
        <taxon>Lamiales</taxon>
        <taxon>Orobanchaceae</taxon>
        <taxon>Buchnereae</taxon>
        <taxon>Striga</taxon>
    </lineage>
</organism>
<dbReference type="GO" id="GO:0016787">
    <property type="term" value="F:hydrolase activity"/>
    <property type="evidence" value="ECO:0007669"/>
    <property type="project" value="UniProtKB-KW"/>
</dbReference>
<dbReference type="SUPFAM" id="SSF53474">
    <property type="entry name" value="alpha/beta-Hydrolases"/>
    <property type="match status" value="1"/>
</dbReference>
<dbReference type="PANTHER" id="PTHR23024">
    <property type="entry name" value="ARYLACETAMIDE DEACETYLASE"/>
    <property type="match status" value="1"/>
</dbReference>
<keyword evidence="3" id="KW-0378">Hydrolase</keyword>
<dbReference type="Gene3D" id="3.40.50.1820">
    <property type="entry name" value="alpha/beta hydrolase"/>
    <property type="match status" value="1"/>
</dbReference>
<dbReference type="Pfam" id="PF07859">
    <property type="entry name" value="Abhydrolase_3"/>
    <property type="match status" value="1"/>
</dbReference>
<evidence type="ECO:0000259" key="2">
    <source>
        <dbReference type="Pfam" id="PF07859"/>
    </source>
</evidence>
<evidence type="ECO:0000313" key="4">
    <source>
        <dbReference type="Proteomes" id="UP000325081"/>
    </source>
</evidence>
<gene>
    <name evidence="3" type="ORF">STAS_14967</name>
</gene>
<dbReference type="AlphaFoldDB" id="A0A5A7Q260"/>
<dbReference type="InterPro" id="IPR029058">
    <property type="entry name" value="AB_hydrolase_fold"/>
</dbReference>
<protein>
    <submittedName>
        <fullName evidence="3">Alpha/beta-Hydrolases superfamily protein</fullName>
    </submittedName>
</protein>
<name>A0A5A7Q260_STRAF</name>
<feature type="domain" description="Alpha/beta hydrolase fold-3" evidence="2">
    <location>
        <begin position="86"/>
        <end position="306"/>
    </location>
</feature>
<dbReference type="EMBL" id="BKCP01005516">
    <property type="protein sequence ID" value="GER38447.1"/>
    <property type="molecule type" value="Genomic_DNA"/>
</dbReference>
<keyword evidence="4" id="KW-1185">Reference proteome</keyword>
<dbReference type="Proteomes" id="UP000325081">
    <property type="component" value="Unassembled WGS sequence"/>
</dbReference>
<reference evidence="4" key="1">
    <citation type="journal article" date="2019" name="Curr. Biol.">
        <title>Genome Sequence of Striga asiatica Provides Insight into the Evolution of Plant Parasitism.</title>
        <authorList>
            <person name="Yoshida S."/>
            <person name="Kim S."/>
            <person name="Wafula E.K."/>
            <person name="Tanskanen J."/>
            <person name="Kim Y.M."/>
            <person name="Honaas L."/>
            <person name="Yang Z."/>
            <person name="Spallek T."/>
            <person name="Conn C.E."/>
            <person name="Ichihashi Y."/>
            <person name="Cheong K."/>
            <person name="Cui S."/>
            <person name="Der J.P."/>
            <person name="Gundlach H."/>
            <person name="Jiao Y."/>
            <person name="Hori C."/>
            <person name="Ishida J.K."/>
            <person name="Kasahara H."/>
            <person name="Kiba T."/>
            <person name="Kim M.S."/>
            <person name="Koo N."/>
            <person name="Laohavisit A."/>
            <person name="Lee Y.H."/>
            <person name="Lumba S."/>
            <person name="McCourt P."/>
            <person name="Mortimer J.C."/>
            <person name="Mutuku J.M."/>
            <person name="Nomura T."/>
            <person name="Sasaki-Sekimoto Y."/>
            <person name="Seto Y."/>
            <person name="Wang Y."/>
            <person name="Wakatake T."/>
            <person name="Sakakibara H."/>
            <person name="Demura T."/>
            <person name="Yamaguchi S."/>
            <person name="Yoneyama K."/>
            <person name="Manabe R.I."/>
            <person name="Nelson D.C."/>
            <person name="Schulman A.H."/>
            <person name="Timko M.P."/>
            <person name="dePamphilis C.W."/>
            <person name="Choi D."/>
            <person name="Shirasu K."/>
        </authorList>
    </citation>
    <scope>NUCLEOTIDE SEQUENCE [LARGE SCALE GENOMIC DNA]</scope>
    <source>
        <strain evidence="4">cv. UVA1</strain>
    </source>
</reference>
<dbReference type="PANTHER" id="PTHR23024:SF24">
    <property type="entry name" value="ALPHA_BETA HYDROLASE FOLD-3 DOMAIN-CONTAINING PROTEIN"/>
    <property type="match status" value="1"/>
</dbReference>
<dbReference type="InterPro" id="IPR013094">
    <property type="entry name" value="AB_hydrolase_3"/>
</dbReference>
<evidence type="ECO:0000313" key="3">
    <source>
        <dbReference type="EMBL" id="GER38447.1"/>
    </source>
</evidence>
<comment type="similarity">
    <text evidence="1">Belongs to the 'GDXG' lipolytic enzyme family.</text>
</comment>
<evidence type="ECO:0000256" key="1">
    <source>
        <dbReference type="ARBA" id="ARBA00010515"/>
    </source>
</evidence>
<proteinExistence type="inferred from homology"/>